<evidence type="ECO:0000313" key="3">
    <source>
        <dbReference type="Proteomes" id="UP001432071"/>
    </source>
</evidence>
<sequence length="130" mass="13188">MRTGGDTVGYDGYQVKAGMTGQAQQLDDAGTDMDGVSSAVKSRTSYSYAEVGGEDAASALNAFVKAWEAEAKTLASALHELGGKVQLAKKTYHGTDGLVDTRVSGVSVGGTSGLTDTSTPGGRVSALSSY</sequence>
<dbReference type="EMBL" id="CP108038">
    <property type="protein sequence ID" value="WUN91994.1"/>
    <property type="molecule type" value="Genomic_DNA"/>
</dbReference>
<protein>
    <submittedName>
        <fullName evidence="2">Uncharacterized protein</fullName>
    </submittedName>
</protein>
<reference evidence="2" key="1">
    <citation type="submission" date="2022-10" db="EMBL/GenBank/DDBJ databases">
        <title>The complete genomes of actinobacterial strains from the NBC collection.</title>
        <authorList>
            <person name="Joergensen T.S."/>
            <person name="Alvarez Arevalo M."/>
            <person name="Sterndorff E.B."/>
            <person name="Faurdal D."/>
            <person name="Vuksanovic O."/>
            <person name="Mourched A.-S."/>
            <person name="Charusanti P."/>
            <person name="Shaw S."/>
            <person name="Blin K."/>
            <person name="Weber T."/>
        </authorList>
    </citation>
    <scope>NUCLEOTIDE SEQUENCE</scope>
    <source>
        <strain evidence="2">NBC_00302</strain>
    </source>
</reference>
<dbReference type="Proteomes" id="UP001432071">
    <property type="component" value="Chromosome"/>
</dbReference>
<evidence type="ECO:0000313" key="2">
    <source>
        <dbReference type="EMBL" id="WUN91994.1"/>
    </source>
</evidence>
<keyword evidence="3" id="KW-1185">Reference proteome</keyword>
<name>A0ABZ1RAE3_9ACTN</name>
<feature type="compositionally biased region" description="Low complexity" evidence="1">
    <location>
        <begin position="113"/>
        <end position="122"/>
    </location>
</feature>
<organism evidence="2 3">
    <name type="scientific">Streptomyces bobili</name>
    <dbReference type="NCBI Taxonomy" id="67280"/>
    <lineage>
        <taxon>Bacteria</taxon>
        <taxon>Bacillati</taxon>
        <taxon>Actinomycetota</taxon>
        <taxon>Actinomycetes</taxon>
        <taxon>Kitasatosporales</taxon>
        <taxon>Streptomycetaceae</taxon>
        <taxon>Streptomyces</taxon>
    </lineage>
</organism>
<evidence type="ECO:0000256" key="1">
    <source>
        <dbReference type="SAM" id="MobiDB-lite"/>
    </source>
</evidence>
<dbReference type="RefSeq" id="WP_328737700.1">
    <property type="nucleotide sequence ID" value="NZ_CP108038.1"/>
</dbReference>
<dbReference type="GeneID" id="93767450"/>
<feature type="region of interest" description="Disordered" evidence="1">
    <location>
        <begin position="109"/>
        <end position="130"/>
    </location>
</feature>
<dbReference type="Gene3D" id="1.10.287.1060">
    <property type="entry name" value="ESAT-6-like"/>
    <property type="match status" value="1"/>
</dbReference>
<accession>A0ABZ1RAE3</accession>
<gene>
    <name evidence="2" type="ORF">OHT53_40730</name>
</gene>
<proteinExistence type="predicted"/>